<dbReference type="PATRIC" id="fig|1218508.4.peg.566"/>
<dbReference type="InterPro" id="IPR019650">
    <property type="entry name" value="DUF2513"/>
</dbReference>
<keyword evidence="2" id="KW-1185">Reference proteome</keyword>
<dbReference type="AlphaFoldDB" id="A0A0F4KR06"/>
<organism evidence="1 2">
    <name type="scientific">Bombilactobacillus mellis</name>
    <dbReference type="NCBI Taxonomy" id="1218508"/>
    <lineage>
        <taxon>Bacteria</taxon>
        <taxon>Bacillati</taxon>
        <taxon>Bacillota</taxon>
        <taxon>Bacilli</taxon>
        <taxon>Lactobacillales</taxon>
        <taxon>Lactobacillaceae</taxon>
        <taxon>Bombilactobacillus</taxon>
    </lineage>
</organism>
<evidence type="ECO:0008006" key="3">
    <source>
        <dbReference type="Google" id="ProtNLM"/>
    </source>
</evidence>
<name>A0A0F4KR06_9LACO</name>
<evidence type="ECO:0000313" key="2">
    <source>
        <dbReference type="Proteomes" id="UP000033695"/>
    </source>
</evidence>
<proteinExistence type="predicted"/>
<dbReference type="Proteomes" id="UP000033695">
    <property type="component" value="Unassembled WGS sequence"/>
</dbReference>
<dbReference type="EMBL" id="JXBZ01000005">
    <property type="protein sequence ID" value="KJY49102.1"/>
    <property type="molecule type" value="Genomic_DNA"/>
</dbReference>
<evidence type="ECO:0000313" key="1">
    <source>
        <dbReference type="EMBL" id="KJY49102.1"/>
    </source>
</evidence>
<dbReference type="RefSeq" id="WP_045922409.1">
    <property type="nucleotide sequence ID" value="NZ_JBHTHW010000003.1"/>
</dbReference>
<protein>
    <recommendedName>
        <fullName evidence="3">DUF2513 domain-containing protein</fullName>
    </recommendedName>
</protein>
<sequence length="125" mass="14205">MELDYDFVRDLLIFCAESKHKFGPTNKETIEFSKSKNIPINQLAFTVNKLFEAGFTNHEVEYASNKPKRVMPGNLTWEGNEYLNSIKNKSTWNNIKKLISEKGLSISFDVIKDAAKACVKNSLGL</sequence>
<dbReference type="HOGENOM" id="CLU_139712_2_0_9"/>
<accession>A0A0F4KR06</accession>
<gene>
    <name evidence="1" type="ORF">JG29_05510</name>
</gene>
<dbReference type="OrthoDB" id="6960201at2"/>
<reference evidence="1 2" key="1">
    <citation type="submission" date="2014-12" db="EMBL/GenBank/DDBJ databases">
        <title>Comparative genomics of the lactic acid bacteria isolated from the honey bee gut.</title>
        <authorList>
            <person name="Ellegaard K.M."/>
            <person name="Tamarit D."/>
            <person name="Javelind E."/>
            <person name="Olofsson T."/>
            <person name="Andersson S.G."/>
            <person name="Vasquez A."/>
        </authorList>
    </citation>
    <scope>NUCLEOTIDE SEQUENCE [LARGE SCALE GENOMIC DNA]</scope>
    <source>
        <strain evidence="1 2">Hon2</strain>
    </source>
</reference>
<comment type="caution">
    <text evidence="1">The sequence shown here is derived from an EMBL/GenBank/DDBJ whole genome shotgun (WGS) entry which is preliminary data.</text>
</comment>
<dbReference type="Pfam" id="PF10711">
    <property type="entry name" value="DUF2513"/>
    <property type="match status" value="1"/>
</dbReference>